<dbReference type="EMBL" id="CM040458">
    <property type="protein sequence ID" value="MCI4378027.1"/>
    <property type="molecule type" value="Genomic_DNA"/>
</dbReference>
<gene>
    <name evidence="1" type="ORF">PGIGA_G00211130</name>
</gene>
<dbReference type="Proteomes" id="UP000829447">
    <property type="component" value="Linkage Group LG5"/>
</dbReference>
<evidence type="ECO:0000313" key="1">
    <source>
        <dbReference type="EMBL" id="MCI4378027.1"/>
    </source>
</evidence>
<sequence length="117" mass="13120">MFQRLMDFVLCPYQQFAAANLEDIVSHSNTWTDHVHHLRERLKTARTAMLSSWATRKALIPVTLVKAPDLSPLHRATTPGPLQCTSHVPQHSPWPGKPAPFTSSSPTPCHLSFTLKK</sequence>
<organism evidence="1 2">
    <name type="scientific">Pangasianodon gigas</name>
    <name type="common">Mekong giant catfish</name>
    <name type="synonym">Pangasius gigas</name>
    <dbReference type="NCBI Taxonomy" id="30993"/>
    <lineage>
        <taxon>Eukaryota</taxon>
        <taxon>Metazoa</taxon>
        <taxon>Chordata</taxon>
        <taxon>Craniata</taxon>
        <taxon>Vertebrata</taxon>
        <taxon>Euteleostomi</taxon>
        <taxon>Actinopterygii</taxon>
        <taxon>Neopterygii</taxon>
        <taxon>Teleostei</taxon>
        <taxon>Ostariophysi</taxon>
        <taxon>Siluriformes</taxon>
        <taxon>Pangasiidae</taxon>
        <taxon>Pangasianodon</taxon>
    </lineage>
</organism>
<comment type="caution">
    <text evidence="1">The sequence shown here is derived from an EMBL/GenBank/DDBJ whole genome shotgun (WGS) entry which is preliminary data.</text>
</comment>
<protein>
    <submittedName>
        <fullName evidence="1">Uncharacterized protein</fullName>
    </submittedName>
</protein>
<proteinExistence type="predicted"/>
<accession>A0ACC5WGN1</accession>
<keyword evidence="2" id="KW-1185">Reference proteome</keyword>
<evidence type="ECO:0000313" key="2">
    <source>
        <dbReference type="Proteomes" id="UP000829447"/>
    </source>
</evidence>
<name>A0ACC5WGN1_PANGG</name>
<reference evidence="1 2" key="1">
    <citation type="journal article" date="2022" name="bioRxiv">
        <title>An ancient truncated duplication of the anti-Mullerian hormone receptor type 2 gene is a potential conserved master sex determinant in the Pangasiidae catfish family.</title>
        <authorList>
            <person name="Wen M."/>
            <person name="Pan Q."/>
            <person name="Jouanno E."/>
            <person name="Montfort J."/>
            <person name="Zahm M."/>
            <person name="Cabau C."/>
            <person name="Klopp C."/>
            <person name="Iampietro C."/>
            <person name="Roques C."/>
            <person name="Bouchez O."/>
            <person name="Castinel A."/>
            <person name="Donnadieu C."/>
            <person name="Parrinello H."/>
            <person name="Poncet C."/>
            <person name="Belmonte E."/>
            <person name="Gautier V."/>
            <person name="Avarre J.-C."/>
            <person name="Dugue R."/>
            <person name="Gustiano R."/>
            <person name="Ha T.T.T."/>
            <person name="Campet M."/>
            <person name="Sriphairoj K."/>
            <person name="Ribolli J."/>
            <person name="de Almeida F.L."/>
            <person name="Desvignes T."/>
            <person name="Postlethwait J.H."/>
            <person name="Bucao C.F."/>
            <person name="Robinson-Rechavi M."/>
            <person name="Bobe J."/>
            <person name="Herpin A."/>
            <person name="Guiguen Y."/>
        </authorList>
    </citation>
    <scope>NUCLEOTIDE SEQUENCE [LARGE SCALE GENOMIC DNA]</scope>
    <source>
        <strain evidence="1">YG-Dec2019</strain>
    </source>
</reference>